<reference evidence="1 2" key="1">
    <citation type="submission" date="2017-10" db="EMBL/GenBank/DDBJ databases">
        <title>The draft genome sequence of Lewinella nigricans NBRC 102662.</title>
        <authorList>
            <person name="Wang K."/>
        </authorList>
    </citation>
    <scope>NUCLEOTIDE SEQUENCE [LARGE SCALE GENOMIC DNA]</scope>
    <source>
        <strain evidence="1 2">NBRC 102662</strain>
    </source>
</reference>
<protein>
    <submittedName>
        <fullName evidence="1">Uncharacterized protein</fullName>
    </submittedName>
</protein>
<comment type="caution">
    <text evidence="1">The sequence shown here is derived from an EMBL/GenBank/DDBJ whole genome shotgun (WGS) entry which is preliminary data.</text>
</comment>
<dbReference type="EMBL" id="PDUD01000052">
    <property type="protein sequence ID" value="PHN01574.1"/>
    <property type="molecule type" value="Genomic_DNA"/>
</dbReference>
<sequence length="73" mass="8365">MTIAMYSGWNFLKCSVPNAPGLTTFFAITRKLAYLLKTQKIFSRPGLNRAFLPFRRRDLFVPKVIGVEDLVMP</sequence>
<name>A0A2D0MZ68_FLAN2</name>
<organism evidence="1 2">
    <name type="scientific">Flavilitoribacter nigricans (strain ATCC 23147 / DSM 23189 / NBRC 102662 / NCIMB 1420 / SS-2)</name>
    <name type="common">Lewinella nigricans</name>
    <dbReference type="NCBI Taxonomy" id="1122177"/>
    <lineage>
        <taxon>Bacteria</taxon>
        <taxon>Pseudomonadati</taxon>
        <taxon>Bacteroidota</taxon>
        <taxon>Saprospiria</taxon>
        <taxon>Saprospirales</taxon>
        <taxon>Lewinellaceae</taxon>
        <taxon>Flavilitoribacter</taxon>
    </lineage>
</organism>
<gene>
    <name evidence="1" type="ORF">CRP01_36345</name>
</gene>
<accession>A0A2D0MZ68</accession>
<dbReference type="Proteomes" id="UP000223913">
    <property type="component" value="Unassembled WGS sequence"/>
</dbReference>
<keyword evidence="2" id="KW-1185">Reference proteome</keyword>
<dbReference type="AlphaFoldDB" id="A0A2D0MZ68"/>
<evidence type="ECO:0000313" key="2">
    <source>
        <dbReference type="Proteomes" id="UP000223913"/>
    </source>
</evidence>
<proteinExistence type="predicted"/>
<evidence type="ECO:0000313" key="1">
    <source>
        <dbReference type="EMBL" id="PHN01574.1"/>
    </source>
</evidence>